<comment type="caution">
    <text evidence="1">The sequence shown here is derived from an EMBL/GenBank/DDBJ whole genome shotgun (WGS) entry which is preliminary data.</text>
</comment>
<evidence type="ECO:0000313" key="2">
    <source>
        <dbReference type="Proteomes" id="UP001201812"/>
    </source>
</evidence>
<sequence length="192" mass="20927">MIDEGIETTNTHVNQSKREISFEKNINPSNYAVSYTTSAQYKHVPGGTFAAKISPNNARQAIHNYGQYTIGISFGSSQENKCSSPTSYMENLNDLLLSTDNTDITELMGVTPILNEPLADNAIAEIISDLNTTTNEAQGYGVNRRDLEIPAHVSTSRNAATYTDCNVTEKGIGAINMKNALQVMGIIFKKIS</sequence>
<proteinExistence type="predicted"/>
<dbReference type="EMBL" id="JAKKPZ010000888">
    <property type="protein sequence ID" value="KAI1691654.1"/>
    <property type="molecule type" value="Genomic_DNA"/>
</dbReference>
<protein>
    <submittedName>
        <fullName evidence="1">Uncharacterized protein</fullName>
    </submittedName>
</protein>
<dbReference type="AlphaFoldDB" id="A0AAD4MEG5"/>
<organism evidence="1 2">
    <name type="scientific">Ditylenchus destructor</name>
    <dbReference type="NCBI Taxonomy" id="166010"/>
    <lineage>
        <taxon>Eukaryota</taxon>
        <taxon>Metazoa</taxon>
        <taxon>Ecdysozoa</taxon>
        <taxon>Nematoda</taxon>
        <taxon>Chromadorea</taxon>
        <taxon>Rhabditida</taxon>
        <taxon>Tylenchina</taxon>
        <taxon>Tylenchomorpha</taxon>
        <taxon>Sphaerularioidea</taxon>
        <taxon>Anguinidae</taxon>
        <taxon>Anguininae</taxon>
        <taxon>Ditylenchus</taxon>
    </lineage>
</organism>
<gene>
    <name evidence="1" type="ORF">DdX_21744</name>
</gene>
<evidence type="ECO:0000313" key="1">
    <source>
        <dbReference type="EMBL" id="KAI1691654.1"/>
    </source>
</evidence>
<reference evidence="1" key="1">
    <citation type="submission" date="2022-01" db="EMBL/GenBank/DDBJ databases">
        <title>Genome Sequence Resource for Two Populations of Ditylenchus destructor, the Migratory Endoparasitic Phytonematode.</title>
        <authorList>
            <person name="Zhang H."/>
            <person name="Lin R."/>
            <person name="Xie B."/>
        </authorList>
    </citation>
    <scope>NUCLEOTIDE SEQUENCE</scope>
    <source>
        <strain evidence="1">BazhouSP</strain>
    </source>
</reference>
<keyword evidence="2" id="KW-1185">Reference proteome</keyword>
<name>A0AAD4MEG5_9BILA</name>
<dbReference type="Proteomes" id="UP001201812">
    <property type="component" value="Unassembled WGS sequence"/>
</dbReference>
<accession>A0AAD4MEG5</accession>